<dbReference type="EMBL" id="CP002049">
    <property type="protein sequence ID" value="ADI15665.1"/>
    <property type="molecule type" value="Genomic_DNA"/>
</dbReference>
<protein>
    <submittedName>
        <fullName evidence="5">Thioesterase superfamily protein</fullName>
    </submittedName>
</protein>
<dbReference type="OrthoDB" id="9791628at2"/>
<dbReference type="GO" id="GO:0006637">
    <property type="term" value="P:acyl-CoA metabolic process"/>
    <property type="evidence" value="ECO:0007669"/>
    <property type="project" value="TreeGrafter"/>
</dbReference>
<dbReference type="PROSITE" id="PS51770">
    <property type="entry name" value="HOTDOG_ACOT"/>
    <property type="match status" value="1"/>
</dbReference>
<dbReference type="STRING" id="649638.Trad_2559"/>
<dbReference type="HOGENOM" id="CLU_050164_3_1_0"/>
<dbReference type="InterPro" id="IPR033120">
    <property type="entry name" value="HOTDOG_ACOT"/>
</dbReference>
<gene>
    <name evidence="5" type="ordered locus">Trad_2559</name>
</gene>
<reference evidence="6" key="1">
    <citation type="submission" date="2010-05" db="EMBL/GenBank/DDBJ databases">
        <title>The complete genome of Truepera radiovictris DSM 17093.</title>
        <authorList>
            <consortium name="US DOE Joint Genome Institute (JGI-PGF)"/>
            <person name="Lucas S."/>
            <person name="Copeland A."/>
            <person name="Lapidus A."/>
            <person name="Glavina del Rio T."/>
            <person name="Dalin E."/>
            <person name="Tice H."/>
            <person name="Bruce D."/>
            <person name="Goodwin L."/>
            <person name="Pitluck S."/>
            <person name="Kyrpides N."/>
            <person name="Mavromatis K."/>
            <person name="Ovchinnikova G."/>
            <person name="Munk A.C."/>
            <person name="Detter J.C."/>
            <person name="Han C."/>
            <person name="Tapia R."/>
            <person name="Land M."/>
            <person name="Hauser L."/>
            <person name="Markowitz V."/>
            <person name="Cheng J.-F."/>
            <person name="Hugenholtz P."/>
            <person name="Woyke T."/>
            <person name="Wu D."/>
            <person name="Tindall B."/>
            <person name="Pomrenke H.G."/>
            <person name="Brambilla E."/>
            <person name="Klenk H.-P."/>
            <person name="Eisen J.A."/>
        </authorList>
    </citation>
    <scope>NUCLEOTIDE SEQUENCE [LARGE SCALE GENOMIC DNA]</scope>
    <source>
        <strain evidence="6">DSM 17093 / CIP 108686 / LMG 22925 / RQ-24</strain>
    </source>
</reference>
<keyword evidence="6" id="KW-1185">Reference proteome</keyword>
<dbReference type="Gene3D" id="3.10.129.10">
    <property type="entry name" value="Hotdog Thioesterase"/>
    <property type="match status" value="1"/>
</dbReference>
<dbReference type="Pfam" id="PF03061">
    <property type="entry name" value="4HBT"/>
    <property type="match status" value="1"/>
</dbReference>
<organism evidence="5 6">
    <name type="scientific">Truepera radiovictrix (strain DSM 17093 / CIP 108686 / LMG 22925 / RQ-24)</name>
    <dbReference type="NCBI Taxonomy" id="649638"/>
    <lineage>
        <taxon>Bacteria</taxon>
        <taxon>Thermotogati</taxon>
        <taxon>Deinococcota</taxon>
        <taxon>Deinococci</taxon>
        <taxon>Trueperales</taxon>
        <taxon>Trueperaceae</taxon>
        <taxon>Truepera</taxon>
    </lineage>
</organism>
<dbReference type="InterPro" id="IPR029069">
    <property type="entry name" value="HotDog_dom_sf"/>
</dbReference>
<evidence type="ECO:0000256" key="1">
    <source>
        <dbReference type="ARBA" id="ARBA00010458"/>
    </source>
</evidence>
<sequence>MGDFATGTASAKEQTRISEWITTFDTVFPNHVNPLGTLFGGRVLELMDVNASIACWRFSRLPAVTASSEPVDFRAPIFLGEIIELRSRVAYAGRTSMIVRCEVFGENPSTGERRLCTVGHMNFVALGPDKRPTPVPKLRVETELERYHWEIAKTIREGIAKRRAQAPF</sequence>
<name>D7CTW8_TRURR</name>
<dbReference type="Proteomes" id="UP000000379">
    <property type="component" value="Chromosome"/>
</dbReference>
<evidence type="ECO:0000259" key="4">
    <source>
        <dbReference type="PROSITE" id="PS51770"/>
    </source>
</evidence>
<dbReference type="AlphaFoldDB" id="D7CTW8"/>
<comment type="similarity">
    <text evidence="1">Belongs to the acyl coenzyme A hydrolase family.</text>
</comment>
<dbReference type="GO" id="GO:0005829">
    <property type="term" value="C:cytosol"/>
    <property type="evidence" value="ECO:0007669"/>
    <property type="project" value="TreeGrafter"/>
</dbReference>
<dbReference type="KEGG" id="tra:Trad_2559"/>
<dbReference type="InterPro" id="IPR006683">
    <property type="entry name" value="Thioestr_dom"/>
</dbReference>
<proteinExistence type="inferred from homology"/>
<dbReference type="GO" id="GO:0009062">
    <property type="term" value="P:fatty acid catabolic process"/>
    <property type="evidence" value="ECO:0007669"/>
    <property type="project" value="TreeGrafter"/>
</dbReference>
<dbReference type="CDD" id="cd03442">
    <property type="entry name" value="BFIT_BACH"/>
    <property type="match status" value="1"/>
</dbReference>
<evidence type="ECO:0000313" key="6">
    <source>
        <dbReference type="Proteomes" id="UP000000379"/>
    </source>
</evidence>
<accession>D7CTW8</accession>
<dbReference type="PANTHER" id="PTHR11049">
    <property type="entry name" value="ACYL COENZYME A THIOESTER HYDROLASE"/>
    <property type="match status" value="1"/>
</dbReference>
<dbReference type="InterPro" id="IPR040170">
    <property type="entry name" value="Cytosol_ACT"/>
</dbReference>
<evidence type="ECO:0000256" key="2">
    <source>
        <dbReference type="ARBA" id="ARBA00022801"/>
    </source>
</evidence>
<dbReference type="eggNOG" id="COG1607">
    <property type="taxonomic scope" value="Bacteria"/>
</dbReference>
<feature type="domain" description="HotDog ACOT-type" evidence="4">
    <location>
        <begin position="17"/>
        <end position="129"/>
    </location>
</feature>
<evidence type="ECO:0000256" key="3">
    <source>
        <dbReference type="PROSITE-ProRule" id="PRU01106"/>
    </source>
</evidence>
<reference evidence="5 6" key="2">
    <citation type="journal article" date="2011" name="Stand. Genomic Sci.">
        <title>Complete genome sequence of Truepera radiovictrix type strain (RQ-24).</title>
        <authorList>
            <person name="Ivanova N."/>
            <person name="Rohde C."/>
            <person name="Munk C."/>
            <person name="Nolan M."/>
            <person name="Lucas S."/>
            <person name="Del Rio T.G."/>
            <person name="Tice H."/>
            <person name="Deshpande S."/>
            <person name="Cheng J.F."/>
            <person name="Tapia R."/>
            <person name="Han C."/>
            <person name="Goodwin L."/>
            <person name="Pitluck S."/>
            <person name="Liolios K."/>
            <person name="Mavromatis K."/>
            <person name="Mikhailova N."/>
            <person name="Pati A."/>
            <person name="Chen A."/>
            <person name="Palaniappan K."/>
            <person name="Land M."/>
            <person name="Hauser L."/>
            <person name="Chang Y.J."/>
            <person name="Jeffries C.D."/>
            <person name="Brambilla E."/>
            <person name="Rohde M."/>
            <person name="Goker M."/>
            <person name="Tindall B.J."/>
            <person name="Woyke T."/>
            <person name="Bristow J."/>
            <person name="Eisen J.A."/>
            <person name="Markowitz V."/>
            <person name="Hugenholtz P."/>
            <person name="Kyrpides N.C."/>
            <person name="Klenk H.P."/>
            <person name="Lapidus A."/>
        </authorList>
    </citation>
    <scope>NUCLEOTIDE SEQUENCE [LARGE SCALE GENOMIC DNA]</scope>
    <source>
        <strain evidence="6">DSM 17093 / CIP 108686 / LMG 22925 / RQ-24</strain>
    </source>
</reference>
<keyword evidence="2 3" id="KW-0378">Hydrolase</keyword>
<dbReference type="SUPFAM" id="SSF54637">
    <property type="entry name" value="Thioesterase/thiol ester dehydrase-isomerase"/>
    <property type="match status" value="1"/>
</dbReference>
<dbReference type="RefSeq" id="WP_013179026.1">
    <property type="nucleotide sequence ID" value="NC_014221.1"/>
</dbReference>
<dbReference type="PANTHER" id="PTHR11049:SF24">
    <property type="entry name" value="CYTOSOLIC ACYL COENZYME A THIOESTER HYDROLASE"/>
    <property type="match status" value="1"/>
</dbReference>
<dbReference type="GO" id="GO:0052816">
    <property type="term" value="F:long-chain fatty acyl-CoA hydrolase activity"/>
    <property type="evidence" value="ECO:0007669"/>
    <property type="project" value="TreeGrafter"/>
</dbReference>
<evidence type="ECO:0000313" key="5">
    <source>
        <dbReference type="EMBL" id="ADI15665.1"/>
    </source>
</evidence>